<gene>
    <name evidence="6" type="ORF">AMS66_12415</name>
</gene>
<keyword evidence="4" id="KW-1133">Transmembrane helix</keyword>
<keyword evidence="4" id="KW-0812">Transmembrane</keyword>
<evidence type="ECO:0000256" key="2">
    <source>
        <dbReference type="ARBA" id="ARBA00023125"/>
    </source>
</evidence>
<feature type="domain" description="HTH araC/xylS-type" evidence="5">
    <location>
        <begin position="667"/>
        <end position="766"/>
    </location>
</feature>
<dbReference type="AlphaFoldDB" id="A0A0M9BQC5"/>
<dbReference type="InterPro" id="IPR018062">
    <property type="entry name" value="HTH_AraC-typ_CS"/>
</dbReference>
<evidence type="ECO:0000259" key="5">
    <source>
        <dbReference type="PROSITE" id="PS01124"/>
    </source>
</evidence>
<feature type="transmembrane region" description="Helical" evidence="4">
    <location>
        <begin position="309"/>
        <end position="329"/>
    </location>
</feature>
<dbReference type="OrthoDB" id="2647120at2"/>
<dbReference type="GO" id="GO:0043565">
    <property type="term" value="F:sequence-specific DNA binding"/>
    <property type="evidence" value="ECO:0007669"/>
    <property type="project" value="InterPro"/>
</dbReference>
<dbReference type="SMART" id="SM00342">
    <property type="entry name" value="HTH_ARAC"/>
    <property type="match status" value="1"/>
</dbReference>
<evidence type="ECO:0000313" key="7">
    <source>
        <dbReference type="Proteomes" id="UP000037688"/>
    </source>
</evidence>
<organism evidence="6 7">
    <name type="scientific">Paenibacillus xylanivorans</name>
    <dbReference type="NCBI Taxonomy" id="1705561"/>
    <lineage>
        <taxon>Bacteria</taxon>
        <taxon>Bacillati</taxon>
        <taxon>Bacillota</taxon>
        <taxon>Bacilli</taxon>
        <taxon>Bacillales</taxon>
        <taxon>Paenibacillaceae</taxon>
        <taxon>Paenibacillus</taxon>
    </lineage>
</organism>
<evidence type="ECO:0000256" key="1">
    <source>
        <dbReference type="ARBA" id="ARBA00023015"/>
    </source>
</evidence>
<comment type="caution">
    <text evidence="6">The sequence shown here is derived from an EMBL/GenBank/DDBJ whole genome shotgun (WGS) entry which is preliminary data.</text>
</comment>
<dbReference type="PATRIC" id="fig|1705561.3.peg.2379"/>
<dbReference type="Proteomes" id="UP000037688">
    <property type="component" value="Unassembled WGS sequence"/>
</dbReference>
<evidence type="ECO:0000256" key="4">
    <source>
        <dbReference type="SAM" id="Phobius"/>
    </source>
</evidence>
<dbReference type="PROSITE" id="PS00041">
    <property type="entry name" value="HTH_ARAC_FAMILY_1"/>
    <property type="match status" value="1"/>
</dbReference>
<dbReference type="PANTHER" id="PTHR43280">
    <property type="entry name" value="ARAC-FAMILY TRANSCRIPTIONAL REGULATOR"/>
    <property type="match status" value="1"/>
</dbReference>
<protein>
    <submittedName>
        <fullName evidence="6">AraC family transcriptional regulator</fullName>
    </submittedName>
</protein>
<keyword evidence="4" id="KW-0472">Membrane</keyword>
<dbReference type="InterPro" id="IPR009057">
    <property type="entry name" value="Homeodomain-like_sf"/>
</dbReference>
<name>A0A0M9BQC5_9BACL</name>
<dbReference type="RefSeq" id="WP_053781104.1">
    <property type="nucleotide sequence ID" value="NZ_LITU01000055.1"/>
</dbReference>
<dbReference type="PROSITE" id="PS01124">
    <property type="entry name" value="HTH_ARAC_FAMILY_2"/>
    <property type="match status" value="1"/>
</dbReference>
<dbReference type="InterPro" id="IPR041522">
    <property type="entry name" value="CdaR_GGDEF"/>
</dbReference>
<reference evidence="6 7" key="1">
    <citation type="submission" date="2015-08" db="EMBL/GenBank/DDBJ databases">
        <title>Draft genome sequence of cellulolytic and xylanolytic Paenibacillus sp. A59, isolated from a decaying forest soil from Patagonia, Argentina.</title>
        <authorList>
            <person name="Ghio S."/>
            <person name="Caceres A.M."/>
            <person name="Talia P."/>
            <person name="Grasso D."/>
            <person name="Campos E."/>
        </authorList>
    </citation>
    <scope>NUCLEOTIDE SEQUENCE [LARGE SCALE GENOMIC DNA]</scope>
    <source>
        <strain evidence="6 7">A59</strain>
    </source>
</reference>
<dbReference type="GO" id="GO:0003700">
    <property type="term" value="F:DNA-binding transcription factor activity"/>
    <property type="evidence" value="ECO:0007669"/>
    <property type="project" value="InterPro"/>
</dbReference>
<feature type="transmembrane region" description="Helical" evidence="4">
    <location>
        <begin position="25"/>
        <end position="49"/>
    </location>
</feature>
<keyword evidence="1" id="KW-0805">Transcription regulation</keyword>
<sequence>MANPAPKPSLLNRFRLSWNHFKSKLLLKYAFSYILIFLIPLTGVTIFVYENAVKGLRVEIEQSNVNQLNQVKSTIDTRMKELQELAGRIAYDRHLTPYMVRHPYYSLEAIQTLANYKASSNIAEDLLLYFHGDSNIYSYRGLADLHVTFDSFYQFERWTSEELRRDLNETRQPLVRPAENVTVNSRMDPMLVMLVPIKPNDPFPYGTVLYLMKESNLTGVMDSILSDFSGSSYIFGPSGEVLTANNHGVSLPRDELKNLSALEPGIHNLELDGEPYSVVSVQSEENGWTYVTTMPSFQFFSRVAHVQTLILIVFCITVITGIAAALLLAKRQYHPIRDLMEFAKLRGSGNDAPKLRNEWEWIRQTLHDYSARIDLQEPFVRNQCMLLLLKHGKPDDPEIEQMILSAGFKHPQGKGLYFSAILSWDETVPGDKSWQERHLLQEILSNVCLPGPDAQIFGVEFSVKDQFALIISLPDDTDIPVQSRMEQVIEAILEVIRKYSQLSLSIGVGMAYRDLALLNQSFIEAAAALEHRMIRRSGQVSYFEQLVELVPSAAQSFWIPRKSMLKLEQSLKQGNESVAAQMIADTIDKIKDEPLQVHLLRCICFDLLNAFLRTASEFGMHEVFANMPELTSFETLEELENRLLSLASAICAQVEQNTETSEPSLMDDILAYVDKQFADYTLSLEHVALKFAISTSYLSRSFKDKTGSNFSQYIWQRRMDEVIRLLQSTSAPLKEIIEQVGYLDAPNFIRKFKKETGLTPGQYRKEHALKGAAAKRPVKLADLPPFQKS</sequence>
<keyword evidence="2" id="KW-0238">DNA-binding</keyword>
<dbReference type="EMBL" id="LITU01000055">
    <property type="protein sequence ID" value="KOY16166.1"/>
    <property type="molecule type" value="Genomic_DNA"/>
</dbReference>
<evidence type="ECO:0000313" key="6">
    <source>
        <dbReference type="EMBL" id="KOY16166.1"/>
    </source>
</evidence>
<keyword evidence="3" id="KW-0804">Transcription</keyword>
<evidence type="ECO:0000256" key="3">
    <source>
        <dbReference type="ARBA" id="ARBA00023163"/>
    </source>
</evidence>
<dbReference type="InterPro" id="IPR018060">
    <property type="entry name" value="HTH_AraC"/>
</dbReference>
<accession>A0A0M9BQC5</accession>
<dbReference type="SUPFAM" id="SSF46689">
    <property type="entry name" value="Homeodomain-like"/>
    <property type="match status" value="1"/>
</dbReference>
<keyword evidence="7" id="KW-1185">Reference proteome</keyword>
<proteinExistence type="predicted"/>
<dbReference type="Gene3D" id="1.10.10.60">
    <property type="entry name" value="Homeodomain-like"/>
    <property type="match status" value="2"/>
</dbReference>
<dbReference type="Pfam" id="PF12833">
    <property type="entry name" value="HTH_18"/>
    <property type="match status" value="1"/>
</dbReference>
<dbReference type="PANTHER" id="PTHR43280:SF2">
    <property type="entry name" value="HTH-TYPE TRANSCRIPTIONAL REGULATOR EXSA"/>
    <property type="match status" value="1"/>
</dbReference>
<dbReference type="Pfam" id="PF17853">
    <property type="entry name" value="GGDEF_2"/>
    <property type="match status" value="1"/>
</dbReference>